<organism evidence="2 3">
    <name type="scientific">Dictyostelium purpureum</name>
    <name type="common">Slime mold</name>
    <dbReference type="NCBI Taxonomy" id="5786"/>
    <lineage>
        <taxon>Eukaryota</taxon>
        <taxon>Amoebozoa</taxon>
        <taxon>Evosea</taxon>
        <taxon>Eumycetozoa</taxon>
        <taxon>Dictyostelia</taxon>
        <taxon>Dictyosteliales</taxon>
        <taxon>Dictyosteliaceae</taxon>
        <taxon>Dictyostelium</taxon>
    </lineage>
</organism>
<dbReference type="Gene3D" id="3.80.10.10">
    <property type="entry name" value="Ribonuclease Inhibitor"/>
    <property type="match status" value="1"/>
</dbReference>
<reference evidence="3" key="1">
    <citation type="journal article" date="2011" name="Genome Biol.">
        <title>Comparative genomics of the social amoebae Dictyostelium discoideum and Dictyostelium purpureum.</title>
        <authorList>
            <consortium name="US DOE Joint Genome Institute (JGI-PGF)"/>
            <person name="Sucgang R."/>
            <person name="Kuo A."/>
            <person name="Tian X."/>
            <person name="Salerno W."/>
            <person name="Parikh A."/>
            <person name="Feasley C.L."/>
            <person name="Dalin E."/>
            <person name="Tu H."/>
            <person name="Huang E."/>
            <person name="Barry K."/>
            <person name="Lindquist E."/>
            <person name="Shapiro H."/>
            <person name="Bruce D."/>
            <person name="Schmutz J."/>
            <person name="Salamov A."/>
            <person name="Fey P."/>
            <person name="Gaudet P."/>
            <person name="Anjard C."/>
            <person name="Babu M.M."/>
            <person name="Basu S."/>
            <person name="Bushmanova Y."/>
            <person name="van der Wel H."/>
            <person name="Katoh-Kurasawa M."/>
            <person name="Dinh C."/>
            <person name="Coutinho P.M."/>
            <person name="Saito T."/>
            <person name="Elias M."/>
            <person name="Schaap P."/>
            <person name="Kay R.R."/>
            <person name="Henrissat B."/>
            <person name="Eichinger L."/>
            <person name="Rivero F."/>
            <person name="Putnam N.H."/>
            <person name="West C.M."/>
            <person name="Loomis W.F."/>
            <person name="Chisholm R.L."/>
            <person name="Shaulsky G."/>
            <person name="Strassmann J.E."/>
            <person name="Queller D.C."/>
            <person name="Kuspa A."/>
            <person name="Grigoriev I.V."/>
        </authorList>
    </citation>
    <scope>NUCLEOTIDE SEQUENCE [LARGE SCALE GENOMIC DNA]</scope>
    <source>
        <strain evidence="3">QSDP1</strain>
    </source>
</reference>
<dbReference type="AlphaFoldDB" id="F0ZG07"/>
<dbReference type="Proteomes" id="UP000001064">
    <property type="component" value="Unassembled WGS sequence"/>
</dbReference>
<proteinExistence type="predicted"/>
<evidence type="ECO:0000256" key="1">
    <source>
        <dbReference type="ARBA" id="ARBA00022737"/>
    </source>
</evidence>
<dbReference type="EMBL" id="GL871007">
    <property type="protein sequence ID" value="EGC37133.1"/>
    <property type="molecule type" value="Genomic_DNA"/>
</dbReference>
<dbReference type="InterPro" id="IPR008615">
    <property type="entry name" value="FNIP"/>
</dbReference>
<dbReference type="InterPro" id="IPR032675">
    <property type="entry name" value="LRR_dom_sf"/>
</dbReference>
<accession>F0ZG07</accession>
<evidence type="ECO:0000313" key="2">
    <source>
        <dbReference type="EMBL" id="EGC37133.1"/>
    </source>
</evidence>
<dbReference type="PANTHER" id="PTHR32134:SF92">
    <property type="entry name" value="FNIP REPEAT-CONTAINING PROTEIN"/>
    <property type="match status" value="1"/>
</dbReference>
<dbReference type="InterPro" id="IPR051251">
    <property type="entry name" value="STK_FNIP-Repeat"/>
</dbReference>
<feature type="non-terminal residue" evidence="2">
    <location>
        <position position="1"/>
    </location>
</feature>
<sequence>FMKIIRNKIIFREILYHCKLYKINRKLRILHKNDLLKYPEREYITHLELYSQYLPLMHEIPPSVRAITIGEFYKQEPLTSGVIPNTVNHLILGRNYSNKLAKDSIPNSINTLEFCSPCIIEECYIPPSVTTVKYHGPKIHNTLPRSVKYLVFSNSFNYPIEKLSISSTLSFNDVTEVAIIPNFIETLEFGKEYNQIIKPFSLPLSIKTIIFGDRYNQPLEVGSIPFECTTLVLVKNLVFSDAFDYPIENYKIPHFIETIEFGKEYNQFIKPLSIHSSIKTIIFGDRYNRPLEIGSIPFECTTLVLENNYNILFTKNLIPPTITNLYIRTSFLKPIKKGIPSSVKHLSLGHSFIKTFLPGAIPDSVTSIEILFNSPITFLPNNNVISILPSSIETLSFGESFNHSIDKGLPSSLTKL</sequence>
<dbReference type="InParanoid" id="F0ZG07"/>
<protein>
    <recommendedName>
        <fullName evidence="4">FNIP repeat-containing protein</fullName>
    </recommendedName>
</protein>
<dbReference type="Pfam" id="PF05725">
    <property type="entry name" value="FNIP"/>
    <property type="match status" value="6"/>
</dbReference>
<feature type="non-terminal residue" evidence="2">
    <location>
        <position position="416"/>
    </location>
</feature>
<evidence type="ECO:0000313" key="3">
    <source>
        <dbReference type="Proteomes" id="UP000001064"/>
    </source>
</evidence>
<dbReference type="KEGG" id="dpp:DICPUDRAFT_16899"/>
<keyword evidence="3" id="KW-1185">Reference proteome</keyword>
<keyword evidence="1" id="KW-0677">Repeat</keyword>
<dbReference type="RefSeq" id="XP_003286336.1">
    <property type="nucleotide sequence ID" value="XM_003286288.1"/>
</dbReference>
<gene>
    <name evidence="2" type="ORF">DICPUDRAFT_16899</name>
</gene>
<dbReference type="PANTHER" id="PTHR32134">
    <property type="entry name" value="FNIP REPEAT-CONTAINING PROTEIN"/>
    <property type="match status" value="1"/>
</dbReference>
<name>F0ZG07_DICPU</name>
<dbReference type="GeneID" id="10503730"/>
<dbReference type="VEuPathDB" id="AmoebaDB:DICPUDRAFT_16899"/>
<evidence type="ECO:0008006" key="4">
    <source>
        <dbReference type="Google" id="ProtNLM"/>
    </source>
</evidence>